<dbReference type="Proteomes" id="UP000324233">
    <property type="component" value="Chromosome"/>
</dbReference>
<keyword evidence="15" id="KW-1185">Reference proteome</keyword>
<dbReference type="GO" id="GO:0046872">
    <property type="term" value="F:metal ion binding"/>
    <property type="evidence" value="ECO:0007669"/>
    <property type="project" value="UniProtKB-KW"/>
</dbReference>
<comment type="subcellular location">
    <subcellularLocation>
        <location evidence="2">Membrane</location>
        <topology evidence="2">Multi-pass membrane protein</topology>
    </subcellularLocation>
</comment>
<dbReference type="KEGG" id="agv:OJF2_07330"/>
<evidence type="ECO:0000313" key="14">
    <source>
        <dbReference type="EMBL" id="QEH32264.1"/>
    </source>
</evidence>
<dbReference type="Pfam" id="PF02163">
    <property type="entry name" value="Peptidase_M50"/>
    <property type="match status" value="1"/>
</dbReference>
<name>A0A5B9VW17_9BACT</name>
<organism evidence="14 15">
    <name type="scientific">Aquisphaera giovannonii</name>
    <dbReference type="NCBI Taxonomy" id="406548"/>
    <lineage>
        <taxon>Bacteria</taxon>
        <taxon>Pseudomonadati</taxon>
        <taxon>Planctomycetota</taxon>
        <taxon>Planctomycetia</taxon>
        <taxon>Isosphaerales</taxon>
        <taxon>Isosphaeraceae</taxon>
        <taxon>Aquisphaera</taxon>
    </lineage>
</organism>
<feature type="domain" description="Peptidase M50" evidence="13">
    <location>
        <begin position="178"/>
        <end position="254"/>
    </location>
</feature>
<dbReference type="PANTHER" id="PTHR39188">
    <property type="entry name" value="MEMBRANE-ASSOCIATED ZINC METALLOPROTEASE M50B"/>
    <property type="match status" value="1"/>
</dbReference>
<dbReference type="GO" id="GO:0008237">
    <property type="term" value="F:metallopeptidase activity"/>
    <property type="evidence" value="ECO:0007669"/>
    <property type="project" value="UniProtKB-KW"/>
</dbReference>
<evidence type="ECO:0000256" key="10">
    <source>
        <dbReference type="ARBA" id="ARBA00023049"/>
    </source>
</evidence>
<evidence type="ECO:0000256" key="5">
    <source>
        <dbReference type="ARBA" id="ARBA00022692"/>
    </source>
</evidence>
<feature type="transmembrane region" description="Helical" evidence="12">
    <location>
        <begin position="295"/>
        <end position="318"/>
    </location>
</feature>
<evidence type="ECO:0000256" key="6">
    <source>
        <dbReference type="ARBA" id="ARBA00022723"/>
    </source>
</evidence>
<keyword evidence="8" id="KW-0862">Zinc</keyword>
<evidence type="ECO:0000256" key="12">
    <source>
        <dbReference type="SAM" id="Phobius"/>
    </source>
</evidence>
<keyword evidence="4" id="KW-0645">Protease</keyword>
<protein>
    <submittedName>
        <fullName evidence="14">Peptidase family M50</fullName>
    </submittedName>
</protein>
<evidence type="ECO:0000256" key="7">
    <source>
        <dbReference type="ARBA" id="ARBA00022801"/>
    </source>
</evidence>
<evidence type="ECO:0000256" key="4">
    <source>
        <dbReference type="ARBA" id="ARBA00022670"/>
    </source>
</evidence>
<evidence type="ECO:0000259" key="13">
    <source>
        <dbReference type="Pfam" id="PF02163"/>
    </source>
</evidence>
<keyword evidence="7" id="KW-0378">Hydrolase</keyword>
<evidence type="ECO:0000256" key="2">
    <source>
        <dbReference type="ARBA" id="ARBA00004141"/>
    </source>
</evidence>
<dbReference type="AlphaFoldDB" id="A0A5B9VW17"/>
<keyword evidence="5 12" id="KW-0812">Transmembrane</keyword>
<keyword evidence="10" id="KW-0482">Metalloprotease</keyword>
<comment type="similarity">
    <text evidence="3">Belongs to the peptidase M50B family.</text>
</comment>
<dbReference type="PANTHER" id="PTHR39188:SF3">
    <property type="entry name" value="STAGE IV SPORULATION PROTEIN FB"/>
    <property type="match status" value="1"/>
</dbReference>
<gene>
    <name evidence="14" type="ORF">OJF2_07330</name>
</gene>
<comment type="cofactor">
    <cofactor evidence="1">
        <name>Zn(2+)</name>
        <dbReference type="ChEBI" id="CHEBI:29105"/>
    </cofactor>
</comment>
<evidence type="ECO:0000313" key="15">
    <source>
        <dbReference type="Proteomes" id="UP000324233"/>
    </source>
</evidence>
<proteinExistence type="inferred from homology"/>
<dbReference type="CDD" id="cd06160">
    <property type="entry name" value="S2P-M50_like_2"/>
    <property type="match status" value="1"/>
</dbReference>
<evidence type="ECO:0000256" key="11">
    <source>
        <dbReference type="ARBA" id="ARBA00023136"/>
    </source>
</evidence>
<evidence type="ECO:0000256" key="1">
    <source>
        <dbReference type="ARBA" id="ARBA00001947"/>
    </source>
</evidence>
<dbReference type="RefSeq" id="WP_148591320.1">
    <property type="nucleotide sequence ID" value="NZ_CP042997.1"/>
</dbReference>
<feature type="transmembrane region" description="Helical" evidence="12">
    <location>
        <begin position="200"/>
        <end position="220"/>
    </location>
</feature>
<sequence length="397" mass="41224">MSSEAAHAPFRATVACPSCGTELAPSLLACPACHQLIHADHLKALAHAAEVAERDGDLSAALAAWRQALALLPPSTRQHAAIVERIAGLSRRVEGAGPLPSAPDPAPAGPDVQGWSQGLAGAGGVAGGLALAAWKFKFLAFMLLGKAKLLLLGLTKASTFFSMFAMVGVYWAAFGLPFALGLVLSIYVHEMGHVAMLMRYGVPATAPLFIPGLGAVIRLQQAFADPREDARVGLAGPTWGLAAAAFCGAVYLLSGWGVFAALTHVGAFINLFNLIPIWQLDGSRAFHSLDRPQRWLAAAAVATAWALTGDGLLVLITIVAAGRAALSQPAPRPDRGALVHYVLLVATLSALAHAPAFHVRGGPGAAAGRGLLAVHPSHERVPPRSVLSTPAFLLYIR</sequence>
<feature type="transmembrane region" description="Helical" evidence="12">
    <location>
        <begin position="338"/>
        <end position="359"/>
    </location>
</feature>
<evidence type="ECO:0000256" key="8">
    <source>
        <dbReference type="ARBA" id="ARBA00022833"/>
    </source>
</evidence>
<keyword evidence="6" id="KW-0479">Metal-binding</keyword>
<dbReference type="OrthoDB" id="9781963at2"/>
<feature type="transmembrane region" description="Helical" evidence="12">
    <location>
        <begin position="258"/>
        <end position="275"/>
    </location>
</feature>
<evidence type="ECO:0000256" key="3">
    <source>
        <dbReference type="ARBA" id="ARBA00007931"/>
    </source>
</evidence>
<keyword evidence="9 12" id="KW-1133">Transmembrane helix</keyword>
<dbReference type="GO" id="GO:0016020">
    <property type="term" value="C:membrane"/>
    <property type="evidence" value="ECO:0007669"/>
    <property type="project" value="UniProtKB-SubCell"/>
</dbReference>
<feature type="transmembrane region" description="Helical" evidence="12">
    <location>
        <begin position="232"/>
        <end position="252"/>
    </location>
</feature>
<reference evidence="14 15" key="1">
    <citation type="submission" date="2019-08" db="EMBL/GenBank/DDBJ databases">
        <title>Deep-cultivation of Planctomycetes and their phenomic and genomic characterization uncovers novel biology.</title>
        <authorList>
            <person name="Wiegand S."/>
            <person name="Jogler M."/>
            <person name="Boedeker C."/>
            <person name="Pinto D."/>
            <person name="Vollmers J."/>
            <person name="Rivas-Marin E."/>
            <person name="Kohn T."/>
            <person name="Peeters S.H."/>
            <person name="Heuer A."/>
            <person name="Rast P."/>
            <person name="Oberbeckmann S."/>
            <person name="Bunk B."/>
            <person name="Jeske O."/>
            <person name="Meyerdierks A."/>
            <person name="Storesund J.E."/>
            <person name="Kallscheuer N."/>
            <person name="Luecker S."/>
            <person name="Lage O.M."/>
            <person name="Pohl T."/>
            <person name="Merkel B.J."/>
            <person name="Hornburger P."/>
            <person name="Mueller R.-W."/>
            <person name="Bruemmer F."/>
            <person name="Labrenz M."/>
            <person name="Spormann A.M."/>
            <person name="Op den Camp H."/>
            <person name="Overmann J."/>
            <person name="Amann R."/>
            <person name="Jetten M.S.M."/>
            <person name="Mascher T."/>
            <person name="Medema M.H."/>
            <person name="Devos D.P."/>
            <person name="Kaster A.-K."/>
            <person name="Ovreas L."/>
            <person name="Rohde M."/>
            <person name="Galperin M.Y."/>
            <person name="Jogler C."/>
        </authorList>
    </citation>
    <scope>NUCLEOTIDE SEQUENCE [LARGE SCALE GENOMIC DNA]</scope>
    <source>
        <strain evidence="14 15">OJF2</strain>
    </source>
</reference>
<evidence type="ECO:0000256" key="9">
    <source>
        <dbReference type="ARBA" id="ARBA00022989"/>
    </source>
</evidence>
<dbReference type="GO" id="GO:0006508">
    <property type="term" value="P:proteolysis"/>
    <property type="evidence" value="ECO:0007669"/>
    <property type="project" value="UniProtKB-KW"/>
</dbReference>
<keyword evidence="11 12" id="KW-0472">Membrane</keyword>
<accession>A0A5B9VW17</accession>
<dbReference type="EMBL" id="CP042997">
    <property type="protein sequence ID" value="QEH32264.1"/>
    <property type="molecule type" value="Genomic_DNA"/>
</dbReference>
<feature type="transmembrane region" description="Helical" evidence="12">
    <location>
        <begin position="164"/>
        <end position="188"/>
    </location>
</feature>
<dbReference type="InterPro" id="IPR008915">
    <property type="entry name" value="Peptidase_M50"/>
</dbReference>